<name>A0ABU4HV21_9ACTN</name>
<gene>
    <name evidence="2" type="ORF">R7226_19500</name>
</gene>
<dbReference type="RefSeq" id="WP_318598971.1">
    <property type="nucleotide sequence ID" value="NZ_JAWSTH010000058.1"/>
</dbReference>
<organism evidence="2 3">
    <name type="scientific">Conexibacter stalactiti</name>
    <dbReference type="NCBI Taxonomy" id="1940611"/>
    <lineage>
        <taxon>Bacteria</taxon>
        <taxon>Bacillati</taxon>
        <taxon>Actinomycetota</taxon>
        <taxon>Thermoleophilia</taxon>
        <taxon>Solirubrobacterales</taxon>
        <taxon>Conexibacteraceae</taxon>
        <taxon>Conexibacter</taxon>
    </lineage>
</organism>
<dbReference type="Pfam" id="PF02129">
    <property type="entry name" value="Peptidase_S15"/>
    <property type="match status" value="1"/>
</dbReference>
<dbReference type="SUPFAM" id="SSF53474">
    <property type="entry name" value="alpha/beta-Hydrolases"/>
    <property type="match status" value="1"/>
</dbReference>
<dbReference type="PANTHER" id="PTHR47751">
    <property type="entry name" value="SUPERFAMILY HYDROLASE, PUTATIVE (AFU_ORTHOLOGUE AFUA_2G16580)-RELATED"/>
    <property type="match status" value="1"/>
</dbReference>
<dbReference type="EMBL" id="JAWSTH010000058">
    <property type="protein sequence ID" value="MDW5596542.1"/>
    <property type="molecule type" value="Genomic_DNA"/>
</dbReference>
<keyword evidence="2" id="KW-0378">Hydrolase</keyword>
<dbReference type="InterPro" id="IPR029058">
    <property type="entry name" value="AB_hydrolase_fold"/>
</dbReference>
<evidence type="ECO:0000313" key="3">
    <source>
        <dbReference type="Proteomes" id="UP001284601"/>
    </source>
</evidence>
<dbReference type="Gene3D" id="3.40.50.1820">
    <property type="entry name" value="alpha/beta hydrolase"/>
    <property type="match status" value="1"/>
</dbReference>
<dbReference type="InterPro" id="IPR051411">
    <property type="entry name" value="Polyketide_trans_af380"/>
</dbReference>
<sequence length="309" mass="34671">MRRDIEFTSGGETVRGWLILPEGEGPHPVVVMAGGWCYVKELVQPHYAEHLVNAGMAALIFDYRHLGSSDGLPRQHIDPNRQIEDYKNAITFATKQPELDPERLAIWGISYSGGHVLVVGATDRRVRAIVSNIPVVDGWENMRRVHGTVGFRKLREAIESDRVKRFETGEHGTIAMSTTRVGEEVCTWPFPETYEAFNDLKANEAPAHEHWNTTESTELLLSYSVFPYLSRILDTPTLMVVADDDDLTLWDKEIEAYNQLATAEKELFVVPQTKHMTLYSERSALDIPAAKTAEWLSARLVGAAEPIAA</sequence>
<protein>
    <submittedName>
        <fullName evidence="2">Alpha/beta hydrolase</fullName>
    </submittedName>
</protein>
<evidence type="ECO:0000259" key="1">
    <source>
        <dbReference type="Pfam" id="PF02129"/>
    </source>
</evidence>
<dbReference type="PANTHER" id="PTHR47751:SF2">
    <property type="entry name" value="DLTD N-TERMINAL DOMAIN PROTEIN (AFU_ORTHOLOGUE AFUA_8G00380)-RELATED"/>
    <property type="match status" value="1"/>
</dbReference>
<keyword evidence="3" id="KW-1185">Reference proteome</keyword>
<comment type="caution">
    <text evidence="2">The sequence shown here is derived from an EMBL/GenBank/DDBJ whole genome shotgun (WGS) entry which is preliminary data.</text>
</comment>
<accession>A0ABU4HV21</accession>
<dbReference type="Proteomes" id="UP001284601">
    <property type="component" value="Unassembled WGS sequence"/>
</dbReference>
<proteinExistence type="predicted"/>
<dbReference type="Gene3D" id="1.10.10.800">
    <property type="match status" value="1"/>
</dbReference>
<reference evidence="3" key="1">
    <citation type="submission" date="2023-07" db="EMBL/GenBank/DDBJ databases">
        <title>Conexibacter stalactiti sp. nov., isolated from stalactites in a lava cave and emended description of the genus Conexibacter.</title>
        <authorList>
            <person name="Lee S.D."/>
        </authorList>
    </citation>
    <scope>NUCLEOTIDE SEQUENCE [LARGE SCALE GENOMIC DNA]</scope>
    <source>
        <strain evidence="3">KCTC 39840</strain>
    </source>
</reference>
<dbReference type="GO" id="GO:0016787">
    <property type="term" value="F:hydrolase activity"/>
    <property type="evidence" value="ECO:0007669"/>
    <property type="project" value="UniProtKB-KW"/>
</dbReference>
<evidence type="ECO:0000313" key="2">
    <source>
        <dbReference type="EMBL" id="MDW5596542.1"/>
    </source>
</evidence>
<dbReference type="InterPro" id="IPR000383">
    <property type="entry name" value="Xaa-Pro-like_dom"/>
</dbReference>
<feature type="domain" description="Xaa-Pro dipeptidyl-peptidase-like" evidence="1">
    <location>
        <begin position="18"/>
        <end position="275"/>
    </location>
</feature>